<dbReference type="OrthoDB" id="2727312at2759"/>
<feature type="domain" description="Heterokaryon incompatibility" evidence="1">
    <location>
        <begin position="24"/>
        <end position="119"/>
    </location>
</feature>
<gene>
    <name evidence="3" type="ORF">CONPUDRAFT_138147</name>
</gene>
<dbReference type="EMBL" id="JH711581">
    <property type="protein sequence ID" value="EIW78776.1"/>
    <property type="molecule type" value="Genomic_DNA"/>
</dbReference>
<dbReference type="Proteomes" id="UP000053558">
    <property type="component" value="Unassembled WGS sequence"/>
</dbReference>
<reference evidence="4" key="1">
    <citation type="journal article" date="2012" name="Science">
        <title>The Paleozoic origin of enzymatic lignin decomposition reconstructed from 31 fungal genomes.</title>
        <authorList>
            <person name="Floudas D."/>
            <person name="Binder M."/>
            <person name="Riley R."/>
            <person name="Barry K."/>
            <person name="Blanchette R.A."/>
            <person name="Henrissat B."/>
            <person name="Martinez A.T."/>
            <person name="Otillar R."/>
            <person name="Spatafora J.W."/>
            <person name="Yadav J.S."/>
            <person name="Aerts A."/>
            <person name="Benoit I."/>
            <person name="Boyd A."/>
            <person name="Carlson A."/>
            <person name="Copeland A."/>
            <person name="Coutinho P.M."/>
            <person name="de Vries R.P."/>
            <person name="Ferreira P."/>
            <person name="Findley K."/>
            <person name="Foster B."/>
            <person name="Gaskell J."/>
            <person name="Glotzer D."/>
            <person name="Gorecki P."/>
            <person name="Heitman J."/>
            <person name="Hesse C."/>
            <person name="Hori C."/>
            <person name="Igarashi K."/>
            <person name="Jurgens J.A."/>
            <person name="Kallen N."/>
            <person name="Kersten P."/>
            <person name="Kohler A."/>
            <person name="Kuees U."/>
            <person name="Kumar T.K.A."/>
            <person name="Kuo A."/>
            <person name="LaButti K."/>
            <person name="Larrondo L.F."/>
            <person name="Lindquist E."/>
            <person name="Ling A."/>
            <person name="Lombard V."/>
            <person name="Lucas S."/>
            <person name="Lundell T."/>
            <person name="Martin R."/>
            <person name="McLaughlin D.J."/>
            <person name="Morgenstern I."/>
            <person name="Morin E."/>
            <person name="Murat C."/>
            <person name="Nagy L.G."/>
            <person name="Nolan M."/>
            <person name="Ohm R.A."/>
            <person name="Patyshakuliyeva A."/>
            <person name="Rokas A."/>
            <person name="Ruiz-Duenas F.J."/>
            <person name="Sabat G."/>
            <person name="Salamov A."/>
            <person name="Samejima M."/>
            <person name="Schmutz J."/>
            <person name="Slot J.C."/>
            <person name="St John F."/>
            <person name="Stenlid J."/>
            <person name="Sun H."/>
            <person name="Sun S."/>
            <person name="Syed K."/>
            <person name="Tsang A."/>
            <person name="Wiebenga A."/>
            <person name="Young D."/>
            <person name="Pisabarro A."/>
            <person name="Eastwood D.C."/>
            <person name="Martin F."/>
            <person name="Cullen D."/>
            <person name="Grigoriev I.V."/>
            <person name="Hibbett D.S."/>
        </authorList>
    </citation>
    <scope>NUCLEOTIDE SEQUENCE [LARGE SCALE GENOMIC DNA]</scope>
    <source>
        <strain evidence="4">RWD-64-598 SS2</strain>
    </source>
</reference>
<accession>A0A5M3MIE8</accession>
<dbReference type="PANTHER" id="PTHR10622">
    <property type="entry name" value="HET DOMAIN-CONTAINING PROTEIN"/>
    <property type="match status" value="1"/>
</dbReference>
<dbReference type="InterPro" id="IPR010730">
    <property type="entry name" value="HET"/>
</dbReference>
<dbReference type="InterPro" id="IPR058525">
    <property type="entry name" value="DUF8212"/>
</dbReference>
<dbReference type="KEGG" id="cput:CONPUDRAFT_138147"/>
<feature type="domain" description="DUF8212" evidence="2">
    <location>
        <begin position="230"/>
        <end position="293"/>
    </location>
</feature>
<sequence length="302" mass="34132">MWLLSTDRAELHFFVSPNRVNGGYAILSHVWGDNEQSFQDVQAIRKSAEEDGRNPRDLVSAKIRECCLLAERHGYKWVWNDTCCIDKSSSAELSEAINSMFLWYSQADICYAYLQDVPSDAPDLDTKFRASRWYTRGWTLQELIAPDLLIFVSADWEMIGGRAELASSVTEITKIPEHVLRKEISLGRISVAQRMSWAARRETTRMEDRAYSLLGIFGISLPILYGEGPQAFQRLQEEIMRTSIDPSLFAWGPQSPDTPKLDGYSNLARPTAWLMAGSPSDFENCAAILALPTRRDHSITAA</sequence>
<evidence type="ECO:0000313" key="4">
    <source>
        <dbReference type="Proteomes" id="UP000053558"/>
    </source>
</evidence>
<name>A0A5M3MIE8_CONPW</name>
<dbReference type="GeneID" id="19201146"/>
<comment type="caution">
    <text evidence="3">The sequence shown here is derived from an EMBL/GenBank/DDBJ whole genome shotgun (WGS) entry which is preliminary data.</text>
</comment>
<organism evidence="3 4">
    <name type="scientific">Coniophora puteana (strain RWD-64-598)</name>
    <name type="common">Brown rot fungus</name>
    <dbReference type="NCBI Taxonomy" id="741705"/>
    <lineage>
        <taxon>Eukaryota</taxon>
        <taxon>Fungi</taxon>
        <taxon>Dikarya</taxon>
        <taxon>Basidiomycota</taxon>
        <taxon>Agaricomycotina</taxon>
        <taxon>Agaricomycetes</taxon>
        <taxon>Agaricomycetidae</taxon>
        <taxon>Boletales</taxon>
        <taxon>Coniophorineae</taxon>
        <taxon>Coniophoraceae</taxon>
        <taxon>Coniophora</taxon>
    </lineage>
</organism>
<evidence type="ECO:0000259" key="2">
    <source>
        <dbReference type="Pfam" id="PF26640"/>
    </source>
</evidence>
<dbReference type="Pfam" id="PF06985">
    <property type="entry name" value="HET"/>
    <property type="match status" value="1"/>
</dbReference>
<proteinExistence type="predicted"/>
<evidence type="ECO:0000313" key="3">
    <source>
        <dbReference type="EMBL" id="EIW78776.1"/>
    </source>
</evidence>
<dbReference type="RefSeq" id="XP_007770571.1">
    <property type="nucleotide sequence ID" value="XM_007772381.1"/>
</dbReference>
<keyword evidence="4" id="KW-1185">Reference proteome</keyword>
<evidence type="ECO:0000259" key="1">
    <source>
        <dbReference type="Pfam" id="PF06985"/>
    </source>
</evidence>
<dbReference type="AlphaFoldDB" id="A0A5M3MIE8"/>
<dbReference type="PANTHER" id="PTHR10622:SF10">
    <property type="entry name" value="HET DOMAIN-CONTAINING PROTEIN"/>
    <property type="match status" value="1"/>
</dbReference>
<dbReference type="Pfam" id="PF26640">
    <property type="entry name" value="DUF8212"/>
    <property type="match status" value="1"/>
</dbReference>
<dbReference type="OMA" id="MLRINIC"/>
<protein>
    <submittedName>
        <fullName evidence="3">HET-domain-containing protein</fullName>
    </submittedName>
</protein>